<organism evidence="3 4">
    <name type="scientific">Eubacterium album</name>
    <dbReference type="NCBI Taxonomy" id="2978477"/>
    <lineage>
        <taxon>Bacteria</taxon>
        <taxon>Bacillati</taxon>
        <taxon>Bacillota</taxon>
        <taxon>Clostridia</taxon>
        <taxon>Eubacteriales</taxon>
        <taxon>Eubacteriaceae</taxon>
        <taxon>Eubacterium</taxon>
    </lineage>
</organism>
<reference evidence="3" key="1">
    <citation type="submission" date="2022-09" db="EMBL/GenBank/DDBJ databases">
        <title>Eubacterium sp. LFL-14 isolated from human feces.</title>
        <authorList>
            <person name="Liu F."/>
        </authorList>
    </citation>
    <scope>NUCLEOTIDE SEQUENCE</scope>
    <source>
        <strain evidence="3">LFL-14</strain>
    </source>
</reference>
<keyword evidence="2" id="KW-1133">Transmembrane helix</keyword>
<evidence type="ECO:0000313" key="4">
    <source>
        <dbReference type="Proteomes" id="UP001431199"/>
    </source>
</evidence>
<evidence type="ECO:0000256" key="1">
    <source>
        <dbReference type="SAM" id="MobiDB-lite"/>
    </source>
</evidence>
<feature type="transmembrane region" description="Helical" evidence="2">
    <location>
        <begin position="255"/>
        <end position="281"/>
    </location>
</feature>
<evidence type="ECO:0000256" key="2">
    <source>
        <dbReference type="SAM" id="Phobius"/>
    </source>
</evidence>
<dbReference type="Proteomes" id="UP001431199">
    <property type="component" value="Unassembled WGS sequence"/>
</dbReference>
<feature type="compositionally biased region" description="Basic and acidic residues" evidence="1">
    <location>
        <begin position="205"/>
        <end position="215"/>
    </location>
</feature>
<feature type="region of interest" description="Disordered" evidence="1">
    <location>
        <begin position="186"/>
        <end position="229"/>
    </location>
</feature>
<dbReference type="RefSeq" id="WP_260978265.1">
    <property type="nucleotide sequence ID" value="NZ_JAODBU010000002.1"/>
</dbReference>
<feature type="transmembrane region" description="Helical" evidence="2">
    <location>
        <begin position="63"/>
        <end position="82"/>
    </location>
</feature>
<feature type="transmembrane region" description="Helical" evidence="2">
    <location>
        <begin position="102"/>
        <end position="123"/>
    </location>
</feature>
<feature type="transmembrane region" description="Helical" evidence="2">
    <location>
        <begin position="349"/>
        <end position="375"/>
    </location>
</feature>
<gene>
    <name evidence="3" type="ORF">N5B56_01840</name>
</gene>
<dbReference type="EMBL" id="JAODBU010000002">
    <property type="protein sequence ID" value="MCT7397829.1"/>
    <property type="molecule type" value="Genomic_DNA"/>
</dbReference>
<name>A0ABT2LX22_9FIRM</name>
<feature type="transmembrane region" description="Helical" evidence="2">
    <location>
        <begin position="287"/>
        <end position="308"/>
    </location>
</feature>
<sequence>MNTYFVSGGIITKLFQLLFQFIAQGAGQICQGLAGVMFKAMNFFISTGADGLVSVILKPVLDFSLNFLVPLAKGIIVLLVIWNLIKCMWGRFSNSQDNPIELIIRFIIFYGLILSTSFFINFIGGNLVEPLLSATVEWTNTAEYESAGSSLRNDLQSSWNLISDLTGKEVNSSDYTTLNDDLNDTGDSFESNQSQSTEAETTGNDNEKKKEKDDDTNSTISSSDASLSDTASKYNTKDLASDALAGALLSTQAGFFLVLLGIIIYVLIYGVLVLLIAYNAVGVCWKLIQRLVAFYVVLYCVPLAFATAPSKSTSKIFESWCRMIAGYTIALILNIGFMKCAQEVITRGFILSGMVGNIIGKAFCFGVILAFITMIKELEKYIDKLGLNVVGWTNRSLWESLVGGFALKAGTNLVKGAAERTKSNLQLKAASISLASTDSASKPITDIPTNIEDGKNLNEKLQDGNKKNIVPEEDGMYAYGKDGMLHEINPDAEADENGMVEAMDGTKIDAGAERFGDITDANIQLEGADDVSPYAALESANINTVPDENGEYYMNPDTGALVNGADIEESDLYDSDGNVVGKDYAGNKFAKVGDSLVNIGDGQKHAMVGSIQNGSEFAKTKDGKNVNVSGWTDSSGKLTEYGKRQMKNSGLDFNGYNEKDGTLKTFNAQNSKYLVNKDGNGNAGYVHMNGNYYSSKDLRRYDEKVPGGGKYLNQSGIRYTSYNQNIQADGTQTGVREQTLSNGKKVYVPYKRVPYNELHKDEIEQRSSKGNDNSAEGWVNINGERFYEYVNGDPIEEGIIN</sequence>
<evidence type="ECO:0000313" key="3">
    <source>
        <dbReference type="EMBL" id="MCT7397829.1"/>
    </source>
</evidence>
<protein>
    <submittedName>
        <fullName evidence="3">Type IV secretion system protein</fullName>
    </submittedName>
</protein>
<comment type="caution">
    <text evidence="3">The sequence shown here is derived from an EMBL/GenBank/DDBJ whole genome shotgun (WGS) entry which is preliminary data.</text>
</comment>
<feature type="region of interest" description="Disordered" evidence="1">
    <location>
        <begin position="443"/>
        <end position="468"/>
    </location>
</feature>
<keyword evidence="2" id="KW-0812">Transmembrane</keyword>
<feature type="compositionally biased region" description="Polar residues" evidence="1">
    <location>
        <begin position="186"/>
        <end position="199"/>
    </location>
</feature>
<feature type="compositionally biased region" description="Basic and acidic residues" evidence="1">
    <location>
        <begin position="452"/>
        <end position="468"/>
    </location>
</feature>
<keyword evidence="4" id="KW-1185">Reference proteome</keyword>
<accession>A0ABT2LX22</accession>
<feature type="transmembrane region" description="Helical" evidence="2">
    <location>
        <begin position="320"/>
        <end position="337"/>
    </location>
</feature>
<keyword evidence="2" id="KW-0472">Membrane</keyword>
<feature type="compositionally biased region" description="Low complexity" evidence="1">
    <location>
        <begin position="217"/>
        <end position="229"/>
    </location>
</feature>
<proteinExistence type="predicted"/>